<sequence length="85" mass="10137">MHNCARREREPKRKEKKKKWTTRDNRNVWFLFVSMFGGMVMSGGVVLSGHKLLTHYCSPVQSNLRRHVGPFSLVYLRFCKRDCHR</sequence>
<proteinExistence type="predicted"/>
<dbReference type="EMBL" id="KQ414631">
    <property type="protein sequence ID" value="KOC67262.1"/>
    <property type="molecule type" value="Genomic_DNA"/>
</dbReference>
<dbReference type="AlphaFoldDB" id="A0A0L7R8Q5"/>
<protein>
    <submittedName>
        <fullName evidence="2">Uncharacterized protein</fullName>
    </submittedName>
</protein>
<gene>
    <name evidence="2" type="ORF">WH47_00132</name>
</gene>
<organism evidence="2 3">
    <name type="scientific">Habropoda laboriosa</name>
    <dbReference type="NCBI Taxonomy" id="597456"/>
    <lineage>
        <taxon>Eukaryota</taxon>
        <taxon>Metazoa</taxon>
        <taxon>Ecdysozoa</taxon>
        <taxon>Arthropoda</taxon>
        <taxon>Hexapoda</taxon>
        <taxon>Insecta</taxon>
        <taxon>Pterygota</taxon>
        <taxon>Neoptera</taxon>
        <taxon>Endopterygota</taxon>
        <taxon>Hymenoptera</taxon>
        <taxon>Apocrita</taxon>
        <taxon>Aculeata</taxon>
        <taxon>Apoidea</taxon>
        <taxon>Anthophila</taxon>
        <taxon>Apidae</taxon>
        <taxon>Habropoda</taxon>
    </lineage>
</organism>
<feature type="transmembrane region" description="Helical" evidence="1">
    <location>
        <begin position="28"/>
        <end position="47"/>
    </location>
</feature>
<dbReference type="Proteomes" id="UP000053825">
    <property type="component" value="Unassembled WGS sequence"/>
</dbReference>
<keyword evidence="1" id="KW-0472">Membrane</keyword>
<reference evidence="2 3" key="1">
    <citation type="submission" date="2015-07" db="EMBL/GenBank/DDBJ databases">
        <title>The genome of Habropoda laboriosa.</title>
        <authorList>
            <person name="Pan H."/>
            <person name="Kapheim K."/>
        </authorList>
    </citation>
    <scope>NUCLEOTIDE SEQUENCE [LARGE SCALE GENOMIC DNA]</scope>
    <source>
        <strain evidence="2">0110345459</strain>
    </source>
</reference>
<evidence type="ECO:0000313" key="2">
    <source>
        <dbReference type="EMBL" id="KOC67262.1"/>
    </source>
</evidence>
<keyword evidence="1" id="KW-0812">Transmembrane</keyword>
<keyword evidence="1" id="KW-1133">Transmembrane helix</keyword>
<keyword evidence="3" id="KW-1185">Reference proteome</keyword>
<accession>A0A0L7R8Q5</accession>
<evidence type="ECO:0000313" key="3">
    <source>
        <dbReference type="Proteomes" id="UP000053825"/>
    </source>
</evidence>
<evidence type="ECO:0000256" key="1">
    <source>
        <dbReference type="SAM" id="Phobius"/>
    </source>
</evidence>
<name>A0A0L7R8Q5_9HYME</name>